<protein>
    <submittedName>
        <fullName evidence="1">Uncharacterized protein</fullName>
    </submittedName>
</protein>
<proteinExistence type="predicted"/>
<dbReference type="AlphaFoldDB" id="A0A8R7UHP1"/>
<dbReference type="EnsemblPlants" id="TuG1812G0500002135.01.T01">
    <property type="protein sequence ID" value="TuG1812G0500002135.01.T01.cds306961"/>
    <property type="gene ID" value="TuG1812G0500002135.01"/>
</dbReference>
<reference evidence="1" key="2">
    <citation type="submission" date="2018-03" db="EMBL/GenBank/DDBJ databases">
        <title>The Triticum urartu genome reveals the dynamic nature of wheat genome evolution.</title>
        <authorList>
            <person name="Ling H."/>
            <person name="Ma B."/>
            <person name="Shi X."/>
            <person name="Liu H."/>
            <person name="Dong L."/>
            <person name="Sun H."/>
            <person name="Cao Y."/>
            <person name="Gao Q."/>
            <person name="Zheng S."/>
            <person name="Li Y."/>
            <person name="Yu Y."/>
            <person name="Du H."/>
            <person name="Qi M."/>
            <person name="Li Y."/>
            <person name="Yu H."/>
            <person name="Cui Y."/>
            <person name="Wang N."/>
            <person name="Chen C."/>
            <person name="Wu H."/>
            <person name="Zhao Y."/>
            <person name="Zhang J."/>
            <person name="Li Y."/>
            <person name="Zhou W."/>
            <person name="Zhang B."/>
            <person name="Hu W."/>
            <person name="Eijk M."/>
            <person name="Tang J."/>
            <person name="Witsenboer H."/>
            <person name="Zhao S."/>
            <person name="Li Z."/>
            <person name="Zhang A."/>
            <person name="Wang D."/>
            <person name="Liang C."/>
        </authorList>
    </citation>
    <scope>NUCLEOTIDE SEQUENCE [LARGE SCALE GENOMIC DNA]</scope>
    <source>
        <strain evidence="1">cv. G1812</strain>
    </source>
</reference>
<reference evidence="2" key="1">
    <citation type="journal article" date="2013" name="Nature">
        <title>Draft genome of the wheat A-genome progenitor Triticum urartu.</title>
        <authorList>
            <person name="Ling H.Q."/>
            <person name="Zhao S."/>
            <person name="Liu D."/>
            <person name="Wang J."/>
            <person name="Sun H."/>
            <person name="Zhang C."/>
            <person name="Fan H."/>
            <person name="Li D."/>
            <person name="Dong L."/>
            <person name="Tao Y."/>
            <person name="Gao C."/>
            <person name="Wu H."/>
            <person name="Li Y."/>
            <person name="Cui Y."/>
            <person name="Guo X."/>
            <person name="Zheng S."/>
            <person name="Wang B."/>
            <person name="Yu K."/>
            <person name="Liang Q."/>
            <person name="Yang W."/>
            <person name="Lou X."/>
            <person name="Chen J."/>
            <person name="Feng M."/>
            <person name="Jian J."/>
            <person name="Zhang X."/>
            <person name="Luo G."/>
            <person name="Jiang Y."/>
            <person name="Liu J."/>
            <person name="Wang Z."/>
            <person name="Sha Y."/>
            <person name="Zhang B."/>
            <person name="Wu H."/>
            <person name="Tang D."/>
            <person name="Shen Q."/>
            <person name="Xue P."/>
            <person name="Zou S."/>
            <person name="Wang X."/>
            <person name="Liu X."/>
            <person name="Wang F."/>
            <person name="Yang Y."/>
            <person name="An X."/>
            <person name="Dong Z."/>
            <person name="Zhang K."/>
            <person name="Zhang X."/>
            <person name="Luo M.C."/>
            <person name="Dvorak J."/>
            <person name="Tong Y."/>
            <person name="Wang J."/>
            <person name="Yang H."/>
            <person name="Li Z."/>
            <person name="Wang D."/>
            <person name="Zhang A."/>
            <person name="Wang J."/>
        </authorList>
    </citation>
    <scope>NUCLEOTIDE SEQUENCE</scope>
    <source>
        <strain evidence="2">cv. G1812</strain>
    </source>
</reference>
<accession>A0A8R7UHP1</accession>
<dbReference type="Gramene" id="TuG1812G0500002135.01.T01">
    <property type="protein sequence ID" value="TuG1812G0500002135.01.T01.cds306961"/>
    <property type="gene ID" value="TuG1812G0500002135.01"/>
</dbReference>
<name>A0A8R7UHP1_TRIUA</name>
<organism evidence="1 2">
    <name type="scientific">Triticum urartu</name>
    <name type="common">Red wild einkorn</name>
    <name type="synonym">Crithodium urartu</name>
    <dbReference type="NCBI Taxonomy" id="4572"/>
    <lineage>
        <taxon>Eukaryota</taxon>
        <taxon>Viridiplantae</taxon>
        <taxon>Streptophyta</taxon>
        <taxon>Embryophyta</taxon>
        <taxon>Tracheophyta</taxon>
        <taxon>Spermatophyta</taxon>
        <taxon>Magnoliopsida</taxon>
        <taxon>Liliopsida</taxon>
        <taxon>Poales</taxon>
        <taxon>Poaceae</taxon>
        <taxon>BOP clade</taxon>
        <taxon>Pooideae</taxon>
        <taxon>Triticodae</taxon>
        <taxon>Triticeae</taxon>
        <taxon>Triticinae</taxon>
        <taxon>Triticum</taxon>
    </lineage>
</organism>
<keyword evidence="2" id="KW-1185">Reference proteome</keyword>
<sequence>MGGRRRALGVLGAWRSARQILRGRVQRIRSVSGSVLGLPLCKHSRCILAIAASAVSPLAKKLLNAATPQFATLAERLGILSAHVQFVLQKPKPKLQHLLVSPPPHRNVVRLLQHCPSFPTPLQPVSLCHRP</sequence>
<evidence type="ECO:0000313" key="1">
    <source>
        <dbReference type="EnsemblPlants" id="TuG1812G0500002135.01.T01.cds306961"/>
    </source>
</evidence>
<reference evidence="1" key="3">
    <citation type="submission" date="2022-06" db="UniProtKB">
        <authorList>
            <consortium name="EnsemblPlants"/>
        </authorList>
    </citation>
    <scope>IDENTIFICATION</scope>
</reference>
<evidence type="ECO:0000313" key="2">
    <source>
        <dbReference type="Proteomes" id="UP000015106"/>
    </source>
</evidence>
<dbReference type="Proteomes" id="UP000015106">
    <property type="component" value="Chromosome 5"/>
</dbReference>